<evidence type="ECO:0000313" key="2">
    <source>
        <dbReference type="EMBL" id="NPE25874.1"/>
    </source>
</evidence>
<protein>
    <recommendedName>
        <fullName evidence="4">Benenodin family lasso peptide</fullName>
    </recommendedName>
</protein>
<organism evidence="2 3">
    <name type="scientific">Xylanibacter caecicola</name>
    <dbReference type="NCBI Taxonomy" id="2736294"/>
    <lineage>
        <taxon>Bacteria</taxon>
        <taxon>Pseudomonadati</taxon>
        <taxon>Bacteroidota</taxon>
        <taxon>Bacteroidia</taxon>
        <taxon>Bacteroidales</taxon>
        <taxon>Prevotellaceae</taxon>
        <taxon>Xylanibacter</taxon>
    </lineage>
</organism>
<feature type="region of interest" description="Disordered" evidence="1">
    <location>
        <begin position="1"/>
        <end position="36"/>
    </location>
</feature>
<accession>A0ABX2B2Y6</accession>
<keyword evidence="3" id="KW-1185">Reference proteome</keyword>
<gene>
    <name evidence="2" type="ORF">HPS54_10155</name>
</gene>
<evidence type="ECO:0008006" key="4">
    <source>
        <dbReference type="Google" id="ProtNLM"/>
    </source>
</evidence>
<comment type="caution">
    <text evidence="2">The sequence shown here is derived from an EMBL/GenBank/DDBJ whole genome shotgun (WGS) entry which is preliminary data.</text>
</comment>
<dbReference type="RefSeq" id="WP_172345337.1">
    <property type="nucleotide sequence ID" value="NZ_CASYYZ010000028.1"/>
</dbReference>
<evidence type="ECO:0000256" key="1">
    <source>
        <dbReference type="SAM" id="MobiDB-lite"/>
    </source>
</evidence>
<name>A0ABX2B2Y6_9BACT</name>
<proteinExistence type="predicted"/>
<feature type="compositionally biased region" description="Polar residues" evidence="1">
    <location>
        <begin position="12"/>
        <end position="21"/>
    </location>
</feature>
<evidence type="ECO:0000313" key="3">
    <source>
        <dbReference type="Proteomes" id="UP000820977"/>
    </source>
</evidence>
<reference evidence="2 3" key="1">
    <citation type="submission" date="2020-05" db="EMBL/GenBank/DDBJ databases">
        <title>Distinct polysaccharide utilization as determinants for interspecies competition between intestinal Prevotella spp.</title>
        <authorList>
            <person name="Galvez E.J.C."/>
            <person name="Iljazovic A."/>
            <person name="Strowig T."/>
        </authorList>
    </citation>
    <scope>NUCLEOTIDE SEQUENCE [LARGE SCALE GENOMIC DNA]</scope>
    <source>
        <strain evidence="2 3">PCHR</strain>
    </source>
</reference>
<dbReference type="EMBL" id="JABKKJ010000019">
    <property type="protein sequence ID" value="NPE25874.1"/>
    <property type="molecule type" value="Genomic_DNA"/>
</dbReference>
<dbReference type="Proteomes" id="UP000820977">
    <property type="component" value="Unassembled WGS sequence"/>
</dbReference>
<sequence length="50" mass="5747">MRTYDLMESEIIVSSQETSQDPDLGDENEGAMSKEDVLDWDEASYSIWDD</sequence>